<organism evidence="2 3">
    <name type="scientific">Nitrospira tepida</name>
    <dbReference type="NCBI Taxonomy" id="2973512"/>
    <lineage>
        <taxon>Bacteria</taxon>
        <taxon>Pseudomonadati</taxon>
        <taxon>Nitrospirota</taxon>
        <taxon>Nitrospiria</taxon>
        <taxon>Nitrospirales</taxon>
        <taxon>Nitrospiraceae</taxon>
        <taxon>Nitrospira</taxon>
    </lineage>
</organism>
<dbReference type="EMBL" id="OX365700">
    <property type="protein sequence ID" value="CAI4031951.1"/>
    <property type="molecule type" value="Genomic_DNA"/>
</dbReference>
<dbReference type="Gene3D" id="1.10.606.10">
    <property type="entry name" value="Vanadium-containing Chloroperoxidase, domain 2"/>
    <property type="match status" value="1"/>
</dbReference>
<dbReference type="Gene3D" id="1.20.144.10">
    <property type="entry name" value="Phosphatidic acid phosphatase type 2/haloperoxidase"/>
    <property type="match status" value="1"/>
</dbReference>
<dbReference type="PANTHER" id="PTHR34599:SF1">
    <property type="entry name" value="PHOSPHATIDIC ACID PHOSPHATASE TYPE 2_HALOPEROXIDASE DOMAIN-CONTAINING PROTEIN"/>
    <property type="match status" value="1"/>
</dbReference>
<gene>
    <name evidence="2" type="ORF">DNFV4_02374</name>
</gene>
<protein>
    <submittedName>
        <fullName evidence="2">Phosphatase PAP2 family protein</fullName>
    </submittedName>
</protein>
<proteinExistence type="predicted"/>
<dbReference type="InterPro" id="IPR036938">
    <property type="entry name" value="PAP2/HPO_sf"/>
</dbReference>
<dbReference type="CDD" id="cd03398">
    <property type="entry name" value="PAP2_haloperoxidase"/>
    <property type="match status" value="1"/>
</dbReference>
<name>A0AA86T580_9BACT</name>
<dbReference type="Proteomes" id="UP001179121">
    <property type="component" value="Chromosome"/>
</dbReference>
<dbReference type="AlphaFoldDB" id="A0AA86T580"/>
<dbReference type="InterPro" id="IPR052559">
    <property type="entry name" value="V-haloperoxidase"/>
</dbReference>
<evidence type="ECO:0000313" key="2">
    <source>
        <dbReference type="EMBL" id="CAI4031951.1"/>
    </source>
</evidence>
<keyword evidence="3" id="KW-1185">Reference proteome</keyword>
<dbReference type="SUPFAM" id="SSF48317">
    <property type="entry name" value="Acid phosphatase/Vanadium-dependent haloperoxidase"/>
    <property type="match status" value="1"/>
</dbReference>
<sequence>MQDPILFWNEVALEANRLDHTGAMEAEHQRGPTLSSRALAIVHLAMHDAFFSVAGVAAIPGPGPSPKNLYLLSPPAWSGGNSPVHRSAAVGGAASTALCTLYSGMRARIEEKLAEISANNGTDDAAFSFGRRVALAMLDTRKDDEKVIPKDADHVSSPGQLRHRVDPCNTTQGYLGVGYGKTPGFAVTTWQPLDPPPAKTDPRYKDDYKEVYERGGAPELNTTARSPEQTAIGLYWAYDGANKIGTPPRLYNQIVREVVKAKGNTTEQNARLFALINCAMGDAGIHAWHWKYCFDLWRPVVGIREDDKATGPAATPDKKITPPCDPFWKPLGAPRSNELKSGFTPPFPAYPSGHATFGAATFEMVRLFYGHTDRKTEDTIGFTLVSDELNGITTEKDGSVRTRHARHYDSMAEAMYDNSVSRIYLGVHWRFDGTSGESVRKMLQASDNIGGVPLGRAIAKNIIDTGMRQQASPPTPPTSTCI</sequence>
<accession>A0AA86T580</accession>
<dbReference type="Pfam" id="PF17897">
    <property type="entry name" value="VCPO_N"/>
    <property type="match status" value="1"/>
</dbReference>
<dbReference type="KEGG" id="nti:DNFV4_02374"/>
<dbReference type="RefSeq" id="WP_289268702.1">
    <property type="nucleotide sequence ID" value="NZ_OX365700.1"/>
</dbReference>
<dbReference type="InterPro" id="IPR041067">
    <property type="entry name" value="VCPO_N"/>
</dbReference>
<reference evidence="2" key="1">
    <citation type="submission" date="2022-10" db="EMBL/GenBank/DDBJ databases">
        <authorList>
            <person name="Koch H."/>
        </authorList>
    </citation>
    <scope>NUCLEOTIDE SEQUENCE</scope>
    <source>
        <strain evidence="2">DNF</strain>
    </source>
</reference>
<evidence type="ECO:0000259" key="1">
    <source>
        <dbReference type="Pfam" id="PF17897"/>
    </source>
</evidence>
<feature type="domain" description="Vanadium chloroperoxidase N-terminal" evidence="1">
    <location>
        <begin position="5"/>
        <end position="144"/>
    </location>
</feature>
<dbReference type="PANTHER" id="PTHR34599">
    <property type="entry name" value="PEROXIDASE-RELATED"/>
    <property type="match status" value="1"/>
</dbReference>
<dbReference type="InterPro" id="IPR016119">
    <property type="entry name" value="Br/Cl_peroxidase_C"/>
</dbReference>
<dbReference type="GO" id="GO:0004601">
    <property type="term" value="F:peroxidase activity"/>
    <property type="evidence" value="ECO:0007669"/>
    <property type="project" value="InterPro"/>
</dbReference>
<evidence type="ECO:0000313" key="3">
    <source>
        <dbReference type="Proteomes" id="UP001179121"/>
    </source>
</evidence>